<evidence type="ECO:0000313" key="13">
    <source>
        <dbReference type="EMBL" id="QEW07647.1"/>
    </source>
</evidence>
<dbReference type="GO" id="GO:0043190">
    <property type="term" value="C:ATP-binding cassette (ABC) transporter complex"/>
    <property type="evidence" value="ECO:0007669"/>
    <property type="project" value="InterPro"/>
</dbReference>
<evidence type="ECO:0000256" key="4">
    <source>
        <dbReference type="ARBA" id="ARBA00014213"/>
    </source>
</evidence>
<feature type="transmembrane region" description="Helical" evidence="12">
    <location>
        <begin position="294"/>
        <end position="313"/>
    </location>
</feature>
<evidence type="ECO:0000256" key="5">
    <source>
        <dbReference type="ARBA" id="ARBA00022448"/>
    </source>
</evidence>
<dbReference type="InterPro" id="IPR005495">
    <property type="entry name" value="LptG/LptF_permease"/>
</dbReference>
<dbReference type="Proteomes" id="UP000325606">
    <property type="component" value="Chromosome"/>
</dbReference>
<proteinExistence type="inferred from homology"/>
<gene>
    <name evidence="13" type="primary">lptF</name>
    <name evidence="13" type="ORF">F5I99_14715</name>
</gene>
<keyword evidence="14" id="KW-1185">Reference proteome</keyword>
<dbReference type="GO" id="GO:0015920">
    <property type="term" value="P:lipopolysaccharide transport"/>
    <property type="evidence" value="ECO:0007669"/>
    <property type="project" value="TreeGrafter"/>
</dbReference>
<evidence type="ECO:0000313" key="14">
    <source>
        <dbReference type="Proteomes" id="UP000325606"/>
    </source>
</evidence>
<comment type="subcellular location">
    <subcellularLocation>
        <location evidence="2">Cell inner membrane</location>
        <topology evidence="2">Multi-pass membrane protein</topology>
    </subcellularLocation>
</comment>
<dbReference type="GO" id="GO:0055085">
    <property type="term" value="P:transmembrane transport"/>
    <property type="evidence" value="ECO:0007669"/>
    <property type="project" value="InterPro"/>
</dbReference>
<feature type="transmembrane region" description="Helical" evidence="12">
    <location>
        <begin position="12"/>
        <end position="32"/>
    </location>
</feature>
<evidence type="ECO:0000256" key="8">
    <source>
        <dbReference type="ARBA" id="ARBA00022692"/>
    </source>
</evidence>
<dbReference type="KEGG" id="nik:F5I99_14715"/>
<protein>
    <recommendedName>
        <fullName evidence="4">Lipopolysaccharide export system permease protein LptF</fullName>
    </recommendedName>
</protein>
<dbReference type="NCBIfam" id="TIGR04407">
    <property type="entry name" value="LptF_YjgP"/>
    <property type="match status" value="1"/>
</dbReference>
<evidence type="ECO:0000256" key="7">
    <source>
        <dbReference type="ARBA" id="ARBA00022519"/>
    </source>
</evidence>
<comment type="function">
    <text evidence="1">Part of the ABC transporter complex LptBFG involved in the translocation of lipopolysaccharide (LPS) from the inner membrane to the outer membrane.</text>
</comment>
<organism evidence="13 14">
    <name type="scientific">Nitrincola iocasae</name>
    <dbReference type="NCBI Taxonomy" id="2614693"/>
    <lineage>
        <taxon>Bacteria</taxon>
        <taxon>Pseudomonadati</taxon>
        <taxon>Pseudomonadota</taxon>
        <taxon>Gammaproteobacteria</taxon>
        <taxon>Oceanospirillales</taxon>
        <taxon>Oceanospirillaceae</taxon>
        <taxon>Nitrincola</taxon>
    </lineage>
</organism>
<keyword evidence="6" id="KW-1003">Cell membrane</keyword>
<evidence type="ECO:0000256" key="12">
    <source>
        <dbReference type="SAM" id="Phobius"/>
    </source>
</evidence>
<dbReference type="InterPro" id="IPR030922">
    <property type="entry name" value="LptF"/>
</dbReference>
<comment type="subunit">
    <text evidence="11">Component of the lipopolysaccharide transport and assembly complex. The LptBFG transporter is composed of two ATP-binding proteins (LptB) and two transmembrane proteins (LptF and LptG).</text>
</comment>
<evidence type="ECO:0000256" key="6">
    <source>
        <dbReference type="ARBA" id="ARBA00022475"/>
    </source>
</evidence>
<accession>A0A5J6LGE4</accession>
<feature type="transmembrane region" description="Helical" evidence="12">
    <location>
        <begin position="52"/>
        <end position="77"/>
    </location>
</feature>
<sequence>MIIFRYITREVLVSTSAVTAVLMLIITSARLIKYLSDAAAGKLQAEAVFLVLLYRMPGFLELLLPLGLFLGILLALGRLCLDSEMVVLRATGFSGNRLLSYVFGPALVVSLLVLLLSAWLSPLGLNKADQLLAVQDARSELDLVTPGRFLSQSSGQVTYAEAMQGDQLKQVFISQRGEDGRPNILIAESAERRIFPEAHQRFLVLLNGYRFDGRPGDADMSRIHYSEYGVQLDEPELAAEIREVDAKPTTMLLTSSEHRDLAALHWRFSLPVLVLVVTLLAVPLSYTNPRQGRFAKLIPSILLYLAYMTLLTTARSQVESGGSPAVLWSVHFVFVFIAGNFLYLGRYWQQLFSYLSPLRRWKPGRKAL</sequence>
<dbReference type="AlphaFoldDB" id="A0A5J6LGE4"/>
<evidence type="ECO:0000256" key="11">
    <source>
        <dbReference type="ARBA" id="ARBA00026081"/>
    </source>
</evidence>
<reference evidence="13 14" key="1">
    <citation type="submission" date="2019-09" db="EMBL/GenBank/DDBJ databases">
        <title>Nitrincola iocasae sp. nov., a bacterium isolated from the sediment collected at a cold seep field in South China Sea.</title>
        <authorList>
            <person name="Zhang H."/>
            <person name="Wang H."/>
            <person name="Li C."/>
        </authorList>
    </citation>
    <scope>NUCLEOTIDE SEQUENCE [LARGE SCALE GENOMIC DNA]</scope>
    <source>
        <strain evidence="13 14">KXZD1103</strain>
    </source>
</reference>
<feature type="transmembrane region" description="Helical" evidence="12">
    <location>
        <begin position="325"/>
        <end position="344"/>
    </location>
</feature>
<keyword evidence="10 12" id="KW-0472">Membrane</keyword>
<keyword evidence="7" id="KW-0997">Cell inner membrane</keyword>
<name>A0A5J6LGE4_9GAMM</name>
<evidence type="ECO:0000256" key="1">
    <source>
        <dbReference type="ARBA" id="ARBA00002265"/>
    </source>
</evidence>
<evidence type="ECO:0000256" key="9">
    <source>
        <dbReference type="ARBA" id="ARBA00022989"/>
    </source>
</evidence>
<evidence type="ECO:0000256" key="3">
    <source>
        <dbReference type="ARBA" id="ARBA00007725"/>
    </source>
</evidence>
<evidence type="ECO:0000256" key="2">
    <source>
        <dbReference type="ARBA" id="ARBA00004429"/>
    </source>
</evidence>
<feature type="transmembrane region" description="Helical" evidence="12">
    <location>
        <begin position="98"/>
        <end position="120"/>
    </location>
</feature>
<keyword evidence="9 12" id="KW-1133">Transmembrane helix</keyword>
<dbReference type="Pfam" id="PF03739">
    <property type="entry name" value="LptF_LptG"/>
    <property type="match status" value="1"/>
</dbReference>
<keyword evidence="5" id="KW-0813">Transport</keyword>
<dbReference type="RefSeq" id="WP_151057281.1">
    <property type="nucleotide sequence ID" value="NZ_CP044222.1"/>
</dbReference>
<keyword evidence="8 12" id="KW-0812">Transmembrane</keyword>
<evidence type="ECO:0000256" key="10">
    <source>
        <dbReference type="ARBA" id="ARBA00023136"/>
    </source>
</evidence>
<feature type="transmembrane region" description="Helical" evidence="12">
    <location>
        <begin position="264"/>
        <end position="282"/>
    </location>
</feature>
<dbReference type="EMBL" id="CP044222">
    <property type="protein sequence ID" value="QEW07647.1"/>
    <property type="molecule type" value="Genomic_DNA"/>
</dbReference>
<dbReference type="PANTHER" id="PTHR33529">
    <property type="entry name" value="SLR0882 PROTEIN-RELATED"/>
    <property type="match status" value="1"/>
</dbReference>
<dbReference type="PANTHER" id="PTHR33529:SF7">
    <property type="entry name" value="LIPOPOLYSACCHARIDE EXPORT SYSTEM PERMEASE PROTEIN LPTF"/>
    <property type="match status" value="1"/>
</dbReference>
<comment type="similarity">
    <text evidence="3">Belongs to the LptF/LptG family.</text>
</comment>